<dbReference type="SUPFAM" id="SSF53649">
    <property type="entry name" value="Alkaline phosphatase-like"/>
    <property type="match status" value="1"/>
</dbReference>
<gene>
    <name evidence="2" type="ORF">FLSS-22_0024</name>
</gene>
<evidence type="ECO:0000259" key="1">
    <source>
        <dbReference type="Pfam" id="PF00884"/>
    </source>
</evidence>
<proteinExistence type="predicted"/>
<dbReference type="CDD" id="cd16148">
    <property type="entry name" value="sulfatase_like"/>
    <property type="match status" value="1"/>
</dbReference>
<dbReference type="InterPro" id="IPR017850">
    <property type="entry name" value="Alkaline_phosphatase_core_sf"/>
</dbReference>
<dbReference type="InterPro" id="IPR052701">
    <property type="entry name" value="GAG_Ulvan_Degrading_Sulfatases"/>
</dbReference>
<name>M1PQ94_9ZZZZ</name>
<dbReference type="InterPro" id="IPR000917">
    <property type="entry name" value="Sulfatase_N"/>
</dbReference>
<feature type="domain" description="Sulfatase N-terminal" evidence="1">
    <location>
        <begin position="7"/>
        <end position="352"/>
    </location>
</feature>
<dbReference type="EMBL" id="JX684088">
    <property type="protein sequence ID" value="AGF93330.1"/>
    <property type="molecule type" value="Genomic_DNA"/>
</dbReference>
<organism evidence="2">
    <name type="scientific">uncultured organism</name>
    <dbReference type="NCBI Taxonomy" id="155900"/>
    <lineage>
        <taxon>unclassified sequences</taxon>
        <taxon>environmental samples</taxon>
    </lineage>
</organism>
<dbReference type="Pfam" id="PF00884">
    <property type="entry name" value="Sulfatase"/>
    <property type="match status" value="1"/>
</dbReference>
<evidence type="ECO:0000313" key="2">
    <source>
        <dbReference type="EMBL" id="AGF93330.1"/>
    </source>
</evidence>
<dbReference type="AlphaFoldDB" id="M1PQ94"/>
<dbReference type="PANTHER" id="PTHR43751:SF3">
    <property type="entry name" value="SULFATASE N-TERMINAL DOMAIN-CONTAINING PROTEIN"/>
    <property type="match status" value="1"/>
</dbReference>
<dbReference type="Gene3D" id="3.40.720.10">
    <property type="entry name" value="Alkaline Phosphatase, subunit A"/>
    <property type="match status" value="2"/>
</dbReference>
<sequence>MEVYLMNIVVIVADSLRTDYVGSYGSDVRTPNIDGLAEDGVQFNQAYSENLPTLPTRRSWWTGKYHFHEAGWQPFTSDDYLLAEVLWDQGYNSALITDTYHMHKPVYNCGRGFDTTAFIRGQEYDPWIVDDREIPAVEESEIHRLKGGTGRESDEVWRERYRQYLKNRTAYEEESDYPVARVAREAINWLERKSEVKARDFLLWVDMFDPHEPWDPPEPYRSTYKDPDYDGPDIVDPVPGSVEGYMDEDEVENTKNLYAGEVTMVDKYVGDIVEAMKGLGLYDDTLLVFTSDHGEPFGEHGYIRKARPKNYQNLVQIPWIMKGPNNRWAGKEVESVVQTVDLMPTFLDLLDIDSEELTLEFTEPKQSGKAENIFPQDLTSKASRQQLGGQSLVPLLEGEIDEIRDYAVGGHHNREWYLRTERWTYLLPLDEGREPELYDREKDPGEKENLIEDRPELAKNLELSLLRTVHSLNNQSD</sequence>
<reference evidence="2" key="1">
    <citation type="journal article" date="2013" name="Syst. Appl. Microbiol.">
        <title>New insights into the archaeal diversity of a hypersaline microbial mat obtained by a metagenomic approach.</title>
        <authorList>
            <person name="Lopez-Lopez A."/>
            <person name="Richter M."/>
            <person name="Pena A."/>
            <person name="Tamames J."/>
            <person name="Rossello-Mora R."/>
        </authorList>
    </citation>
    <scope>NUCLEOTIDE SEQUENCE</scope>
</reference>
<protein>
    <submittedName>
        <fullName evidence="2">Arylsulfatase</fullName>
    </submittedName>
</protein>
<accession>M1PQ94</accession>
<dbReference type="PANTHER" id="PTHR43751">
    <property type="entry name" value="SULFATASE"/>
    <property type="match status" value="1"/>
</dbReference>